<reference evidence="2 3" key="1">
    <citation type="submission" date="2018-11" db="EMBL/GenBank/DDBJ databases">
        <title>Genome sequence of Saitozyma podzolica DSM 27192.</title>
        <authorList>
            <person name="Aliyu H."/>
            <person name="Gorte O."/>
            <person name="Ochsenreither K."/>
        </authorList>
    </citation>
    <scope>NUCLEOTIDE SEQUENCE [LARGE SCALE GENOMIC DNA]</scope>
    <source>
        <strain evidence="2 3">DSM 27192</strain>
    </source>
</reference>
<protein>
    <submittedName>
        <fullName evidence="2">Uncharacterized protein</fullName>
    </submittedName>
</protein>
<accession>A0A427XYG1</accession>
<evidence type="ECO:0000256" key="1">
    <source>
        <dbReference type="SAM" id="SignalP"/>
    </source>
</evidence>
<sequence length="504" mass="51885">MFAWCLLMAIAAGSVGAQRVGEVRPRGIQARDTEGCAYSTVTVTSTTSTTVLSTSTNVVWVTGVAVQTGTGTGSVSVYVSGSGSSAPTSSVATNINSGSSMPSLASASVAPSSVTSASASASALATSSIPPSSATSSSAPNSTSYTCPTGTAATLPINLMLLPNITAADNNGWGNGPPANLSLTCGKSTGIWVAVFPINSNSWIYPETIHYVTVSGFPIQPQSISSIEIEILSESPWATLVPPTTGSLEGVTLSSLEDCTVGTVELNVPSGMALYDMTTANLTVGPANYTSLRDCRSGGLADDATFALMGYPNGSSALNSEPSLLAHCNLTGFPSSGDTGRTINLEPASPWATFSISNWTFTPLGFQCETGPAGCSTSWGAAPIEVTAQQYVRLAVDHAWNNGPVDAQGPESLNMSRGCDAAPGQIHSYIYDTDPNWTTAKWTSMIPCNITGYPFNVDTTSITFQNTMPYWSLVSMPSGNTFMDCGDPIPWADAASIVPLPNGG</sequence>
<gene>
    <name evidence="2" type="ORF">EHS25_005178</name>
</gene>
<organism evidence="2 3">
    <name type="scientific">Saitozyma podzolica</name>
    <dbReference type="NCBI Taxonomy" id="1890683"/>
    <lineage>
        <taxon>Eukaryota</taxon>
        <taxon>Fungi</taxon>
        <taxon>Dikarya</taxon>
        <taxon>Basidiomycota</taxon>
        <taxon>Agaricomycotina</taxon>
        <taxon>Tremellomycetes</taxon>
        <taxon>Tremellales</taxon>
        <taxon>Trimorphomycetaceae</taxon>
        <taxon>Saitozyma</taxon>
    </lineage>
</organism>
<comment type="caution">
    <text evidence="2">The sequence shown here is derived from an EMBL/GenBank/DDBJ whole genome shotgun (WGS) entry which is preliminary data.</text>
</comment>
<keyword evidence="3" id="KW-1185">Reference proteome</keyword>
<dbReference type="AlphaFoldDB" id="A0A427XYG1"/>
<proteinExistence type="predicted"/>
<keyword evidence="1" id="KW-0732">Signal</keyword>
<dbReference type="Proteomes" id="UP000279259">
    <property type="component" value="Unassembled WGS sequence"/>
</dbReference>
<evidence type="ECO:0000313" key="3">
    <source>
        <dbReference type="Proteomes" id="UP000279259"/>
    </source>
</evidence>
<dbReference type="OrthoDB" id="10346448at2759"/>
<dbReference type="EMBL" id="RSCD01000022">
    <property type="protein sequence ID" value="RSH83934.1"/>
    <property type="molecule type" value="Genomic_DNA"/>
</dbReference>
<evidence type="ECO:0000313" key="2">
    <source>
        <dbReference type="EMBL" id="RSH83934.1"/>
    </source>
</evidence>
<feature type="chain" id="PRO_5019080879" evidence="1">
    <location>
        <begin position="18"/>
        <end position="504"/>
    </location>
</feature>
<name>A0A427XYG1_9TREE</name>
<feature type="signal peptide" evidence="1">
    <location>
        <begin position="1"/>
        <end position="17"/>
    </location>
</feature>